<dbReference type="EMBL" id="GG662374">
    <property type="protein sequence ID" value="EAS05294.1"/>
    <property type="molecule type" value="Genomic_DNA"/>
</dbReference>
<dbReference type="Proteomes" id="UP000009168">
    <property type="component" value="Unassembled WGS sequence"/>
</dbReference>
<sequence length="548" mass="65856">MSNSQYDWLLNHLESKNKNKQFILKNNIQIIRPTFQTDKNQFLKNQLNFDIIQNELQELEFTQFKILSADQQEDFILNSKKSDIIYTILAIRIKDQIGNLLENKKTYCQKLIYLYKKLVGSFYNCSYLDDFEGYQYHYISITGIQENILCLINKEKLTENSIIKYLKDILEGVVQANKLGIFLPNIKLENIFLDYNNNAKICIFQIENETGMNKLENMFLEYNEKPNIYLKNETKEQKDIIQENQGLLDDLQKLSFVYNQENQDILQKILNKALVNPKIKQGYTKQCMSLGKLFCNLISSQNTFKEENDQEEIIKIMSQSDQFAYKDFFQQTIKQFMVPEQTQFIDLYEILLRFKGILDVELNLESLFNETYLEEKYLHLDSLKDLQCFQILWTQIAQDKYFPIIKEEEEFEKYIKCQQKKPLKQFEIMENKFKEQLNKIEKLEKIILENSKIIKKLQEQLDEKQEILNEINLKQYINTQQQIEPFNKQIQIDKDTQKLQQKQINNKQESGYYCKACKFLNRYIYEDYDSLIYYCNMCQDFTEHLHFQ</sequence>
<gene>
    <name evidence="2" type="ORF">TTHERM_01020620</name>
</gene>
<keyword evidence="3" id="KW-1185">Reference proteome</keyword>
<dbReference type="InterPro" id="IPR011009">
    <property type="entry name" value="Kinase-like_dom_sf"/>
</dbReference>
<protein>
    <submittedName>
        <fullName evidence="2">Kinase domain protein, putative</fullName>
    </submittedName>
</protein>
<keyword evidence="2" id="KW-0418">Kinase</keyword>
<reference evidence="3" key="1">
    <citation type="journal article" date="2006" name="PLoS Biol.">
        <title>Macronuclear genome sequence of the ciliate Tetrahymena thermophila, a model eukaryote.</title>
        <authorList>
            <person name="Eisen J.A."/>
            <person name="Coyne R.S."/>
            <person name="Wu M."/>
            <person name="Wu D."/>
            <person name="Thiagarajan M."/>
            <person name="Wortman J.R."/>
            <person name="Badger J.H."/>
            <person name="Ren Q."/>
            <person name="Amedeo P."/>
            <person name="Jones K.M."/>
            <person name="Tallon L.J."/>
            <person name="Delcher A.L."/>
            <person name="Salzberg S.L."/>
            <person name="Silva J.C."/>
            <person name="Haas B.J."/>
            <person name="Majoros W.H."/>
            <person name="Farzad M."/>
            <person name="Carlton J.M."/>
            <person name="Smith R.K. Jr."/>
            <person name="Garg J."/>
            <person name="Pearlman R.E."/>
            <person name="Karrer K.M."/>
            <person name="Sun L."/>
            <person name="Manning G."/>
            <person name="Elde N.C."/>
            <person name="Turkewitz A.P."/>
            <person name="Asai D.J."/>
            <person name="Wilkes D.E."/>
            <person name="Wang Y."/>
            <person name="Cai H."/>
            <person name="Collins K."/>
            <person name="Stewart B.A."/>
            <person name="Lee S.R."/>
            <person name="Wilamowska K."/>
            <person name="Weinberg Z."/>
            <person name="Ruzzo W.L."/>
            <person name="Wloga D."/>
            <person name="Gaertig J."/>
            <person name="Frankel J."/>
            <person name="Tsao C.-C."/>
            <person name="Gorovsky M.A."/>
            <person name="Keeling P.J."/>
            <person name="Waller R.F."/>
            <person name="Patron N.J."/>
            <person name="Cherry J.M."/>
            <person name="Stover N.A."/>
            <person name="Krieger C.J."/>
            <person name="del Toro C."/>
            <person name="Ryder H.F."/>
            <person name="Williamson S.C."/>
            <person name="Barbeau R.A."/>
            <person name="Hamilton E.P."/>
            <person name="Orias E."/>
        </authorList>
    </citation>
    <scope>NUCLEOTIDE SEQUENCE [LARGE SCALE GENOMIC DNA]</scope>
    <source>
        <strain evidence="3">SB210</strain>
    </source>
</reference>
<dbReference type="AlphaFoldDB" id="Q24C08"/>
<evidence type="ECO:0000313" key="2">
    <source>
        <dbReference type="EMBL" id="EAS05294.1"/>
    </source>
</evidence>
<evidence type="ECO:0000313" key="3">
    <source>
        <dbReference type="Proteomes" id="UP000009168"/>
    </source>
</evidence>
<feature type="coiled-coil region" evidence="1">
    <location>
        <begin position="423"/>
        <end position="474"/>
    </location>
</feature>
<keyword evidence="1" id="KW-0175">Coiled coil</keyword>
<evidence type="ECO:0000256" key="1">
    <source>
        <dbReference type="SAM" id="Coils"/>
    </source>
</evidence>
<proteinExistence type="predicted"/>
<name>Q24C08_TETTS</name>
<accession>Q24C08</accession>
<dbReference type="SUPFAM" id="SSF56112">
    <property type="entry name" value="Protein kinase-like (PK-like)"/>
    <property type="match status" value="1"/>
</dbReference>
<dbReference type="Gene3D" id="1.10.510.10">
    <property type="entry name" value="Transferase(Phosphotransferase) domain 1"/>
    <property type="match status" value="1"/>
</dbReference>
<dbReference type="RefSeq" id="XP_001025539.1">
    <property type="nucleotide sequence ID" value="XM_001025539.1"/>
</dbReference>
<dbReference type="KEGG" id="tet:TTHERM_01020620"/>
<dbReference type="GeneID" id="7835966"/>
<organism evidence="2 3">
    <name type="scientific">Tetrahymena thermophila (strain SB210)</name>
    <dbReference type="NCBI Taxonomy" id="312017"/>
    <lineage>
        <taxon>Eukaryota</taxon>
        <taxon>Sar</taxon>
        <taxon>Alveolata</taxon>
        <taxon>Ciliophora</taxon>
        <taxon>Intramacronucleata</taxon>
        <taxon>Oligohymenophorea</taxon>
        <taxon>Hymenostomatida</taxon>
        <taxon>Tetrahymenina</taxon>
        <taxon>Tetrahymenidae</taxon>
        <taxon>Tetrahymena</taxon>
    </lineage>
</organism>
<dbReference type="InParanoid" id="Q24C08"/>
<dbReference type="GO" id="GO:0016301">
    <property type="term" value="F:kinase activity"/>
    <property type="evidence" value="ECO:0007669"/>
    <property type="project" value="UniProtKB-KW"/>
</dbReference>
<keyword evidence="2" id="KW-0808">Transferase</keyword>
<dbReference type="HOGENOM" id="CLU_024237_1_0_1"/>